<reference evidence="3" key="1">
    <citation type="submission" date="2013-10" db="EMBL/GenBank/DDBJ databases">
        <title>Genomic analysis of the causative agents of coccidiosis in chickens.</title>
        <authorList>
            <person name="Reid A.J."/>
            <person name="Blake D."/>
            <person name="Billington K."/>
            <person name="Browne H."/>
            <person name="Dunn M."/>
            <person name="Hung S."/>
            <person name="Kawahara F."/>
            <person name="Miranda-Saavedra D."/>
            <person name="Mourier T."/>
            <person name="Nagra H."/>
            <person name="Otto T.D."/>
            <person name="Rawlings N."/>
            <person name="Sanchez A."/>
            <person name="Sanders M."/>
            <person name="Subramaniam C."/>
            <person name="Tay Y."/>
            <person name="Dear P."/>
            <person name="Doerig C."/>
            <person name="Gruber A."/>
            <person name="Parkinson J."/>
            <person name="Shirley M."/>
            <person name="Wan K.L."/>
            <person name="Berriman M."/>
            <person name="Tomley F."/>
            <person name="Pain A."/>
        </authorList>
    </citation>
    <scope>NUCLEOTIDE SEQUENCE [LARGE SCALE GENOMIC DNA]</scope>
    <source>
        <strain evidence="3">Houghton</strain>
    </source>
</reference>
<dbReference type="EMBL" id="HG691100">
    <property type="protein sequence ID" value="CDI75745.1"/>
    <property type="molecule type" value="Genomic_DNA"/>
</dbReference>
<feature type="compositionally biased region" description="Polar residues" evidence="1">
    <location>
        <begin position="18"/>
        <end position="29"/>
    </location>
</feature>
<keyword evidence="2" id="KW-0472">Membrane</keyword>
<evidence type="ECO:0000256" key="1">
    <source>
        <dbReference type="SAM" id="MobiDB-lite"/>
    </source>
</evidence>
<feature type="region of interest" description="Disordered" evidence="1">
    <location>
        <begin position="1"/>
        <end position="29"/>
    </location>
</feature>
<evidence type="ECO:0000256" key="2">
    <source>
        <dbReference type="SAM" id="Phobius"/>
    </source>
</evidence>
<gene>
    <name evidence="3" type="ORF">EPH_0006100</name>
</gene>
<proteinExistence type="predicted"/>
<dbReference type="VEuPathDB" id="ToxoDB:EPH_0006100"/>
<keyword evidence="4" id="KW-1185">Reference proteome</keyword>
<sequence>MSEAPQVQNSPGDGGGVTTENSDPSQLQLTTHEPALALAEEKPQGNTEVPRQARSLGPIYVLLFSLMGVIIASAAAKGILQRLTPPQTERALEPRQYAEDLEIYEKDFKKSALELFRQWDFSTPVVKAAFARYFTPSSPKKKRPVADPLQLYKEHIDAMEKVERPDLLDLNRCRDYKLNLLLLMGVCGAATETLKALGDLDDLHRTSRIPGLDRKRSTSQIPPVHLLYSDAQFDTRLVFLPVLNKGEEHQGADAMLQRLLAMGGSIWSTEGILSQVHSYLDSCKNFTLEMREGKRQFMTITEGGKSERDRDDLQSIVRFLL</sequence>
<dbReference type="AlphaFoldDB" id="U6G6E5"/>
<organism evidence="3 4">
    <name type="scientific">Eimeria praecox</name>
    <dbReference type="NCBI Taxonomy" id="51316"/>
    <lineage>
        <taxon>Eukaryota</taxon>
        <taxon>Sar</taxon>
        <taxon>Alveolata</taxon>
        <taxon>Apicomplexa</taxon>
        <taxon>Conoidasida</taxon>
        <taxon>Coccidia</taxon>
        <taxon>Eucoccidiorida</taxon>
        <taxon>Eimeriorina</taxon>
        <taxon>Eimeriidae</taxon>
        <taxon>Eimeria</taxon>
    </lineage>
</organism>
<evidence type="ECO:0000313" key="3">
    <source>
        <dbReference type="EMBL" id="CDI75745.1"/>
    </source>
</evidence>
<keyword evidence="2" id="KW-1133">Transmembrane helix</keyword>
<dbReference type="OrthoDB" id="347913at2759"/>
<feature type="compositionally biased region" description="Polar residues" evidence="1">
    <location>
        <begin position="1"/>
        <end position="11"/>
    </location>
</feature>
<name>U6G6E5_9EIME</name>
<reference evidence="3" key="2">
    <citation type="submission" date="2013-10" db="EMBL/GenBank/DDBJ databases">
        <authorList>
            <person name="Aslett M."/>
        </authorList>
    </citation>
    <scope>NUCLEOTIDE SEQUENCE [LARGE SCALE GENOMIC DNA]</scope>
    <source>
        <strain evidence="3">Houghton</strain>
    </source>
</reference>
<protein>
    <submittedName>
        <fullName evidence="3">Uncharacterized protein</fullName>
    </submittedName>
</protein>
<feature type="transmembrane region" description="Helical" evidence="2">
    <location>
        <begin position="59"/>
        <end position="80"/>
    </location>
</feature>
<accession>U6G6E5</accession>
<evidence type="ECO:0000313" key="4">
    <source>
        <dbReference type="Proteomes" id="UP000018201"/>
    </source>
</evidence>
<keyword evidence="2" id="KW-0812">Transmembrane</keyword>
<dbReference type="Proteomes" id="UP000018201">
    <property type="component" value="Unassembled WGS sequence"/>
</dbReference>